<dbReference type="Proteomes" id="UP000230066">
    <property type="component" value="Unassembled WGS sequence"/>
</dbReference>
<dbReference type="EMBL" id="JXXN02005597">
    <property type="protein sequence ID" value="THD19800.1"/>
    <property type="molecule type" value="Genomic_DNA"/>
</dbReference>
<keyword evidence="2" id="KW-1185">Reference proteome</keyword>
<gene>
    <name evidence="1" type="ORF">D915_009387</name>
</gene>
<accession>A0A4E0RWU1</accession>
<dbReference type="AlphaFoldDB" id="A0A4E0RWU1"/>
<proteinExistence type="predicted"/>
<reference evidence="1" key="1">
    <citation type="submission" date="2019-03" db="EMBL/GenBank/DDBJ databases">
        <title>Improved annotation for the trematode Fasciola hepatica.</title>
        <authorList>
            <person name="Choi Y.-J."/>
            <person name="Martin J."/>
            <person name="Mitreva M."/>
        </authorList>
    </citation>
    <scope>NUCLEOTIDE SEQUENCE [LARGE SCALE GENOMIC DNA]</scope>
</reference>
<name>A0A4E0RWU1_FASHE</name>
<protein>
    <submittedName>
        <fullName evidence="1">Uncharacterized protein</fullName>
    </submittedName>
</protein>
<evidence type="ECO:0000313" key="2">
    <source>
        <dbReference type="Proteomes" id="UP000230066"/>
    </source>
</evidence>
<evidence type="ECO:0000313" key="1">
    <source>
        <dbReference type="EMBL" id="THD19800.1"/>
    </source>
</evidence>
<sequence length="68" mass="7934">MILCFYVDDCYETPLLTIVLLQHRDQTDHVAHTGHETPNILVIDRPIRISTAASDRILYFHSERRVTL</sequence>
<comment type="caution">
    <text evidence="1">The sequence shown here is derived from an EMBL/GenBank/DDBJ whole genome shotgun (WGS) entry which is preliminary data.</text>
</comment>
<organism evidence="1 2">
    <name type="scientific">Fasciola hepatica</name>
    <name type="common">Liver fluke</name>
    <dbReference type="NCBI Taxonomy" id="6192"/>
    <lineage>
        <taxon>Eukaryota</taxon>
        <taxon>Metazoa</taxon>
        <taxon>Spiralia</taxon>
        <taxon>Lophotrochozoa</taxon>
        <taxon>Platyhelminthes</taxon>
        <taxon>Trematoda</taxon>
        <taxon>Digenea</taxon>
        <taxon>Plagiorchiida</taxon>
        <taxon>Echinostomata</taxon>
        <taxon>Echinostomatoidea</taxon>
        <taxon>Fasciolidae</taxon>
        <taxon>Fasciola</taxon>
    </lineage>
</organism>